<accession>A0A0S4XLU6</accession>
<evidence type="ECO:0000313" key="1">
    <source>
        <dbReference type="EMBL" id="CUV65213.1"/>
    </source>
</evidence>
<name>A0A0S4XLU6_9BACT</name>
<protein>
    <submittedName>
        <fullName evidence="1">Uncharacterized protein</fullName>
    </submittedName>
</protein>
<sequence>MKTQKFPNIERSDLLYWYWCLEYSAPKIAEITNTNENWVTKEIRRHGLEKNKNKVKLRGKKGYKMPWSERLKHHKQPHAKRVFKLDPKTREVVEMYDSMCAASRDGYRKDRIMTAIKTNGTHRGFAFKRDK</sequence>
<dbReference type="EMBL" id="FAXN01000021">
    <property type="protein sequence ID" value="CUV65213.1"/>
    <property type="molecule type" value="Genomic_DNA"/>
</dbReference>
<dbReference type="AlphaFoldDB" id="A0A0S4XLU6"/>
<reference evidence="1" key="1">
    <citation type="submission" date="2015-11" db="EMBL/GenBank/DDBJ databases">
        <authorList>
            <person name="Zhang Y."/>
            <person name="Guo Z."/>
        </authorList>
    </citation>
    <scope>NUCLEOTIDE SEQUENCE</scope>
    <source>
        <strain evidence="1">BN30871</strain>
    </source>
</reference>
<gene>
    <name evidence="1" type="ORF">BN3087_220030</name>
</gene>
<proteinExistence type="predicted"/>
<organism evidence="1">
    <name type="scientific">Sulfurovum sp. enrichment culture clone C5</name>
    <dbReference type="NCBI Taxonomy" id="497650"/>
    <lineage>
        <taxon>Bacteria</taxon>
        <taxon>Pseudomonadati</taxon>
        <taxon>Campylobacterota</taxon>
        <taxon>Epsilonproteobacteria</taxon>
        <taxon>Campylobacterales</taxon>
        <taxon>Sulfurovaceae</taxon>
        <taxon>Sulfurovum</taxon>
        <taxon>environmental samples</taxon>
    </lineage>
</organism>